<dbReference type="InterPro" id="IPR051601">
    <property type="entry name" value="Serine_prot/Carboxylest_S33"/>
</dbReference>
<name>A0A4R0RSR3_9APHY</name>
<dbReference type="Gene3D" id="3.40.50.1820">
    <property type="entry name" value="alpha/beta hydrolase"/>
    <property type="match status" value="1"/>
</dbReference>
<evidence type="ECO:0000259" key="4">
    <source>
        <dbReference type="Pfam" id="PF00561"/>
    </source>
</evidence>
<dbReference type="InterPro" id="IPR000073">
    <property type="entry name" value="AB_hydrolase_1"/>
</dbReference>
<dbReference type="PANTHER" id="PTHR43248:SF25">
    <property type="entry name" value="AB HYDROLASE-1 DOMAIN-CONTAINING PROTEIN-RELATED"/>
    <property type="match status" value="1"/>
</dbReference>
<dbReference type="AlphaFoldDB" id="A0A4R0RSR3"/>
<dbReference type="InterPro" id="IPR013595">
    <property type="entry name" value="Pept_S33_TAP-like_C"/>
</dbReference>
<feature type="transmembrane region" description="Helical" evidence="3">
    <location>
        <begin position="39"/>
        <end position="67"/>
    </location>
</feature>
<proteinExistence type="inferred from homology"/>
<dbReference type="Pfam" id="PF08386">
    <property type="entry name" value="Abhydrolase_4"/>
    <property type="match status" value="1"/>
</dbReference>
<evidence type="ECO:0000313" key="6">
    <source>
        <dbReference type="EMBL" id="TCD68549.1"/>
    </source>
</evidence>
<protein>
    <recommendedName>
        <fullName evidence="8">AB hydrolase-1 domain-containing protein</fullName>
    </recommendedName>
</protein>
<evidence type="ECO:0000256" key="1">
    <source>
        <dbReference type="ARBA" id="ARBA00010088"/>
    </source>
</evidence>
<keyword evidence="3" id="KW-1133">Transmembrane helix</keyword>
<evidence type="ECO:0000259" key="5">
    <source>
        <dbReference type="Pfam" id="PF08386"/>
    </source>
</evidence>
<feature type="domain" description="AB hydrolase-1" evidence="4">
    <location>
        <begin position="161"/>
        <end position="315"/>
    </location>
</feature>
<dbReference type="Pfam" id="PF00561">
    <property type="entry name" value="Abhydrolase_1"/>
    <property type="match status" value="1"/>
</dbReference>
<comment type="caution">
    <text evidence="6">The sequence shown here is derived from an EMBL/GenBank/DDBJ whole genome shotgun (WGS) entry which is preliminary data.</text>
</comment>
<dbReference type="InterPro" id="IPR029058">
    <property type="entry name" value="AB_hydrolase_fold"/>
</dbReference>
<dbReference type="Proteomes" id="UP000292702">
    <property type="component" value="Unassembled WGS sequence"/>
</dbReference>
<gene>
    <name evidence="6" type="ORF">EIP91_010474</name>
</gene>
<evidence type="ECO:0000256" key="3">
    <source>
        <dbReference type="SAM" id="Phobius"/>
    </source>
</evidence>
<evidence type="ECO:0008006" key="8">
    <source>
        <dbReference type="Google" id="ProtNLM"/>
    </source>
</evidence>
<dbReference type="PANTHER" id="PTHR43248">
    <property type="entry name" value="2-SUCCINYL-6-HYDROXY-2,4-CYCLOHEXADIENE-1-CARBOXYLATE SYNTHASE"/>
    <property type="match status" value="1"/>
</dbReference>
<evidence type="ECO:0000313" key="7">
    <source>
        <dbReference type="Proteomes" id="UP000292702"/>
    </source>
</evidence>
<organism evidence="6 7">
    <name type="scientific">Steccherinum ochraceum</name>
    <dbReference type="NCBI Taxonomy" id="92696"/>
    <lineage>
        <taxon>Eukaryota</taxon>
        <taxon>Fungi</taxon>
        <taxon>Dikarya</taxon>
        <taxon>Basidiomycota</taxon>
        <taxon>Agaricomycotina</taxon>
        <taxon>Agaricomycetes</taxon>
        <taxon>Polyporales</taxon>
        <taxon>Steccherinaceae</taxon>
        <taxon>Steccherinum</taxon>
    </lineage>
</organism>
<keyword evidence="7" id="KW-1185">Reference proteome</keyword>
<feature type="domain" description="Peptidase S33 tripeptidyl aminopeptidase-like C-terminal" evidence="5">
    <location>
        <begin position="501"/>
        <end position="547"/>
    </location>
</feature>
<dbReference type="SUPFAM" id="SSF53474">
    <property type="entry name" value="alpha/beta-Hydrolases"/>
    <property type="match status" value="1"/>
</dbReference>
<sequence>MGFDPKLNQDRESLPQPFQHARRNVSLAISGPGRRRLRIVLWTLATVAMTAIYFTVDIAALVRLFLWSLAPYGNGQSEAPSRASNLGRVKYTPSRPFENAFNWSEVLPSEELNWTPCYEGFECTRLSVPLDYADPLKGNAGIAIIRSPSSVAPGSEGYKGPILFNPGGPGGSGVVTVLLAAGPLRKLVGDGFDLVGFDPRGVLFTTPSITAFASAGESASFMLDYAKTLNHSSSAFGEAYGNARNYGNLAKARMGDKAQYVGTPAVARDMLSIVKAYGEDKLQYWGFSYGTVLGATFAAMFPDKVGRVILDGVVDSEDYYSAAWAKNLMDTDTGLMMFYQRCVDAGELACPLYAPTAKEVGVRVERILENLRSDPISYYDPSSEQYGLVDYSLVKRALFAAMYSPESLFSFLFSALAHLEVGEVGMIWTISGHGFVHDLITRPCSCPAPDSGALDDLIGGWDAMFAIACGDAEEVGDDVKELRNNFNELSKQSVFADCWGVRVSCSGWQARAQERFNASVETNTSYPILFIGNTADPVTPIANHEMTVEMQELWQASTELRDIYPVARQIYPV</sequence>
<dbReference type="OrthoDB" id="425534at2759"/>
<dbReference type="EMBL" id="RWJN01000063">
    <property type="protein sequence ID" value="TCD68549.1"/>
    <property type="molecule type" value="Genomic_DNA"/>
</dbReference>
<comment type="similarity">
    <text evidence="1">Belongs to the peptidase S33 family.</text>
</comment>
<dbReference type="GO" id="GO:0016787">
    <property type="term" value="F:hydrolase activity"/>
    <property type="evidence" value="ECO:0007669"/>
    <property type="project" value="UniProtKB-KW"/>
</dbReference>
<accession>A0A4R0RSR3</accession>
<reference evidence="6 7" key="1">
    <citation type="submission" date="2018-11" db="EMBL/GenBank/DDBJ databases">
        <title>Genome assembly of Steccherinum ochraceum LE-BIN_3174, the white-rot fungus of the Steccherinaceae family (The Residual Polyporoid clade, Polyporales, Basidiomycota).</title>
        <authorList>
            <person name="Fedorova T.V."/>
            <person name="Glazunova O.A."/>
            <person name="Landesman E.O."/>
            <person name="Moiseenko K.V."/>
            <person name="Psurtseva N.V."/>
            <person name="Savinova O.S."/>
            <person name="Shakhova N.V."/>
            <person name="Tyazhelova T.V."/>
            <person name="Vasina D.V."/>
        </authorList>
    </citation>
    <scope>NUCLEOTIDE SEQUENCE [LARGE SCALE GENOMIC DNA]</scope>
    <source>
        <strain evidence="6 7">LE-BIN_3174</strain>
    </source>
</reference>
<keyword evidence="3" id="KW-0472">Membrane</keyword>
<dbReference type="STRING" id="92696.A0A4R0RSR3"/>
<keyword evidence="3" id="KW-0812">Transmembrane</keyword>
<keyword evidence="2" id="KW-0378">Hydrolase</keyword>
<evidence type="ECO:0000256" key="2">
    <source>
        <dbReference type="ARBA" id="ARBA00022801"/>
    </source>
</evidence>